<keyword evidence="1" id="KW-0805">Transcription regulation</keyword>
<sequence length="269" mass="29553">MNYCDLRSQLQISREGVNSVNEIMTQPLDQIEPARRQTLSEQVFDTLSEMLLSGALRPRDRLSLRDLAERLEVSMMPVREAVSRLAASGALDVSPKRAVMVPVMTSAAFADLTMVRILNEGQAARLAAERATKAEIAEIAALAERFEVVLDQAYGSAAAVAANKDLHFAVYRSARSPALMQVITVLWLKAGPIINFDIGVDTGTPRTEDAGRSRSHHSRTHHRILCEALRNRDGDTAAQAMADDIRVASELIRAHGALDKDNNRRSIIT</sequence>
<reference evidence="5 6" key="1">
    <citation type="submission" date="2017-05" db="EMBL/GenBank/DDBJ databases">
        <authorList>
            <person name="Song R."/>
            <person name="Chenine A.L."/>
            <person name="Ruprecht R.M."/>
        </authorList>
    </citation>
    <scope>NUCLEOTIDE SEQUENCE [LARGE SCALE GENOMIC DNA]</scope>
    <source>
        <strain evidence="5 6">CECT 8898</strain>
    </source>
</reference>
<dbReference type="SMART" id="SM00345">
    <property type="entry name" value="HTH_GNTR"/>
    <property type="match status" value="1"/>
</dbReference>
<dbReference type="InterPro" id="IPR036390">
    <property type="entry name" value="WH_DNA-bd_sf"/>
</dbReference>
<evidence type="ECO:0000313" key="5">
    <source>
        <dbReference type="EMBL" id="SMX47005.1"/>
    </source>
</evidence>
<name>A0A238KW31_9RHOB</name>
<dbReference type="Pfam" id="PF00392">
    <property type="entry name" value="GntR"/>
    <property type="match status" value="1"/>
</dbReference>
<gene>
    <name evidence="5" type="primary">mcbR_5</name>
    <name evidence="5" type="ORF">MAA8898_03581</name>
</gene>
<dbReference type="Pfam" id="PF07729">
    <property type="entry name" value="FCD"/>
    <property type="match status" value="1"/>
</dbReference>
<evidence type="ECO:0000256" key="3">
    <source>
        <dbReference type="ARBA" id="ARBA00023163"/>
    </source>
</evidence>
<dbReference type="CDD" id="cd07377">
    <property type="entry name" value="WHTH_GntR"/>
    <property type="match status" value="1"/>
</dbReference>
<dbReference type="GO" id="GO:0003677">
    <property type="term" value="F:DNA binding"/>
    <property type="evidence" value="ECO:0007669"/>
    <property type="project" value="UniProtKB-KW"/>
</dbReference>
<dbReference type="PANTHER" id="PTHR43537:SF39">
    <property type="entry name" value="HTH-TYPE TRANSCRIPTIONAL REGULATOR MCBR"/>
    <property type="match status" value="1"/>
</dbReference>
<dbReference type="Gene3D" id="1.20.120.530">
    <property type="entry name" value="GntR ligand-binding domain-like"/>
    <property type="match status" value="1"/>
</dbReference>
<evidence type="ECO:0000256" key="2">
    <source>
        <dbReference type="ARBA" id="ARBA00023125"/>
    </source>
</evidence>
<keyword evidence="3" id="KW-0804">Transcription</keyword>
<dbReference type="GO" id="GO:0003700">
    <property type="term" value="F:DNA-binding transcription factor activity"/>
    <property type="evidence" value="ECO:0007669"/>
    <property type="project" value="InterPro"/>
</dbReference>
<dbReference type="PROSITE" id="PS50949">
    <property type="entry name" value="HTH_GNTR"/>
    <property type="match status" value="1"/>
</dbReference>
<dbReference type="AlphaFoldDB" id="A0A238KW31"/>
<accession>A0A238KW31</accession>
<keyword evidence="2" id="KW-0238">DNA-binding</keyword>
<dbReference type="EMBL" id="FXYF01000010">
    <property type="protein sequence ID" value="SMX47005.1"/>
    <property type="molecule type" value="Genomic_DNA"/>
</dbReference>
<protein>
    <submittedName>
        <fullName evidence="5">HTH-type transcriptional regulator McbR</fullName>
    </submittedName>
</protein>
<evidence type="ECO:0000256" key="1">
    <source>
        <dbReference type="ARBA" id="ARBA00023015"/>
    </source>
</evidence>
<dbReference type="SUPFAM" id="SSF48008">
    <property type="entry name" value="GntR ligand-binding domain-like"/>
    <property type="match status" value="1"/>
</dbReference>
<dbReference type="InterPro" id="IPR000524">
    <property type="entry name" value="Tscrpt_reg_HTH_GntR"/>
</dbReference>
<dbReference type="SUPFAM" id="SSF46785">
    <property type="entry name" value="Winged helix' DNA-binding domain"/>
    <property type="match status" value="1"/>
</dbReference>
<proteinExistence type="predicted"/>
<dbReference type="InterPro" id="IPR011711">
    <property type="entry name" value="GntR_C"/>
</dbReference>
<dbReference type="Gene3D" id="1.10.10.10">
    <property type="entry name" value="Winged helix-like DNA-binding domain superfamily/Winged helix DNA-binding domain"/>
    <property type="match status" value="1"/>
</dbReference>
<dbReference type="SMART" id="SM00895">
    <property type="entry name" value="FCD"/>
    <property type="match status" value="1"/>
</dbReference>
<dbReference type="Proteomes" id="UP000207598">
    <property type="component" value="Unassembled WGS sequence"/>
</dbReference>
<dbReference type="InterPro" id="IPR008920">
    <property type="entry name" value="TF_FadR/GntR_C"/>
</dbReference>
<dbReference type="PANTHER" id="PTHR43537">
    <property type="entry name" value="TRANSCRIPTIONAL REGULATOR, GNTR FAMILY"/>
    <property type="match status" value="1"/>
</dbReference>
<evidence type="ECO:0000259" key="4">
    <source>
        <dbReference type="PROSITE" id="PS50949"/>
    </source>
</evidence>
<keyword evidence="6" id="KW-1185">Reference proteome</keyword>
<organism evidence="5 6">
    <name type="scientific">Maliponia aquimaris</name>
    <dbReference type="NCBI Taxonomy" id="1673631"/>
    <lineage>
        <taxon>Bacteria</taxon>
        <taxon>Pseudomonadati</taxon>
        <taxon>Pseudomonadota</taxon>
        <taxon>Alphaproteobacteria</taxon>
        <taxon>Rhodobacterales</taxon>
        <taxon>Paracoccaceae</taxon>
        <taxon>Maliponia</taxon>
    </lineage>
</organism>
<evidence type="ECO:0000313" key="6">
    <source>
        <dbReference type="Proteomes" id="UP000207598"/>
    </source>
</evidence>
<dbReference type="InterPro" id="IPR036388">
    <property type="entry name" value="WH-like_DNA-bd_sf"/>
</dbReference>
<feature type="domain" description="HTH gntR-type" evidence="4">
    <location>
        <begin position="37"/>
        <end position="104"/>
    </location>
</feature>